<keyword evidence="3" id="KW-0378">Hydrolase</keyword>
<dbReference type="RefSeq" id="WP_247026569.1">
    <property type="nucleotide sequence ID" value="NZ_JALKCH010000002.1"/>
</dbReference>
<dbReference type="SUPFAM" id="SSF53474">
    <property type="entry name" value="alpha/beta-Hydrolases"/>
    <property type="match status" value="1"/>
</dbReference>
<dbReference type="Proteomes" id="UP001203284">
    <property type="component" value="Unassembled WGS sequence"/>
</dbReference>
<protein>
    <submittedName>
        <fullName evidence="3">Alpha/beta fold hydrolase</fullName>
    </submittedName>
</protein>
<proteinExistence type="predicted"/>
<evidence type="ECO:0000256" key="1">
    <source>
        <dbReference type="SAM" id="MobiDB-lite"/>
    </source>
</evidence>
<organism evidence="3 4">
    <name type="scientific">Ancylobacter crimeensis</name>
    <dbReference type="NCBI Taxonomy" id="2579147"/>
    <lineage>
        <taxon>Bacteria</taxon>
        <taxon>Pseudomonadati</taxon>
        <taxon>Pseudomonadota</taxon>
        <taxon>Alphaproteobacteria</taxon>
        <taxon>Hyphomicrobiales</taxon>
        <taxon>Xanthobacteraceae</taxon>
        <taxon>Ancylobacter</taxon>
    </lineage>
</organism>
<sequence>MKVETVAMRSNADEPQTASHAAPPKARRRLVLFLPGHDATDLDYHHGRFAYQAGLCARLWSFAVETSERLDRPGDLSGRWRVWAQGPNWRQETDYEVMHWDDIVHALDARSDVVRLWYGFRALWNFLITGTAWRYMRACIRYGLFFFFPIAVVALFLLAGLIVTLGLGFGLSALFAHFAPDTVPDWTLWLVGTGAGLATFLTLFHTLARRWRVHHALDDWDLARDYMKGRTPALDVRLEVFATHLAERVRSGGHDEVVLVGHSLGATLALRLLDHAFTADPFLAEGRTRLCLLSCGSTIPKLALHPEGRAVRTEAKRIAATPGLFWVEYQARHDAINFYKFDPVRLKRAALDVIDLPAGMARPMPVLRTANIKTMLSVEKLHRLRWHMMRLHYQFMLANERPAAYDYFAFILGPVPLPDMALSRNGPADHFGPSGEWTRIRPETV</sequence>
<dbReference type="GO" id="GO:0016787">
    <property type="term" value="F:hydrolase activity"/>
    <property type="evidence" value="ECO:0007669"/>
    <property type="project" value="UniProtKB-KW"/>
</dbReference>
<feature type="region of interest" description="Disordered" evidence="1">
    <location>
        <begin position="1"/>
        <end position="23"/>
    </location>
</feature>
<evidence type="ECO:0000313" key="4">
    <source>
        <dbReference type="Proteomes" id="UP001203284"/>
    </source>
</evidence>
<keyword evidence="4" id="KW-1185">Reference proteome</keyword>
<dbReference type="Gene3D" id="3.40.50.1820">
    <property type="entry name" value="alpha/beta hydrolase"/>
    <property type="match status" value="1"/>
</dbReference>
<comment type="caution">
    <text evidence="3">The sequence shown here is derived from an EMBL/GenBank/DDBJ whole genome shotgun (WGS) entry which is preliminary data.</text>
</comment>
<reference evidence="3 4" key="1">
    <citation type="submission" date="2022-04" db="EMBL/GenBank/DDBJ databases">
        <authorList>
            <person name="Grouzdev D.S."/>
            <person name="Pantiukh K.S."/>
            <person name="Krutkina M.S."/>
        </authorList>
    </citation>
    <scope>NUCLEOTIDE SEQUENCE [LARGE SCALE GENOMIC DNA]</scope>
    <source>
        <strain evidence="3 4">6x-1</strain>
    </source>
</reference>
<feature type="transmembrane region" description="Helical" evidence="2">
    <location>
        <begin position="186"/>
        <end position="204"/>
    </location>
</feature>
<dbReference type="InterPro" id="IPR029058">
    <property type="entry name" value="AB_hydrolase_fold"/>
</dbReference>
<keyword evidence="2" id="KW-0812">Transmembrane</keyword>
<evidence type="ECO:0000256" key="2">
    <source>
        <dbReference type="SAM" id="Phobius"/>
    </source>
</evidence>
<name>A0ABT0D7R2_9HYPH</name>
<evidence type="ECO:0000313" key="3">
    <source>
        <dbReference type="EMBL" id="MCK0195983.1"/>
    </source>
</evidence>
<keyword evidence="2" id="KW-1133">Transmembrane helix</keyword>
<accession>A0ABT0D7R2</accession>
<gene>
    <name evidence="3" type="ORF">MWN34_03560</name>
</gene>
<feature type="transmembrane region" description="Helical" evidence="2">
    <location>
        <begin position="144"/>
        <end position="174"/>
    </location>
</feature>
<keyword evidence="2" id="KW-0472">Membrane</keyword>
<dbReference type="EMBL" id="JALKCH010000002">
    <property type="protein sequence ID" value="MCK0195983.1"/>
    <property type="molecule type" value="Genomic_DNA"/>
</dbReference>